<sequence length="111" mass="12332">MAAWSGQQTDRGSLMDWHEALCRRYSCKWPVACYNMPSLHLDLRLSLSALPVCSFKSCTITPVKDGKRQCGTPSREAQRRLPARLTCPSPCVLHRFTSFPAPVGCACCSNL</sequence>
<accession>A0A813DVC1</accession>
<evidence type="ECO:0000313" key="1">
    <source>
        <dbReference type="EMBL" id="CAE8591868.1"/>
    </source>
</evidence>
<evidence type="ECO:0000313" key="2">
    <source>
        <dbReference type="Proteomes" id="UP000654075"/>
    </source>
</evidence>
<gene>
    <name evidence="1" type="ORF">PGLA1383_LOCUS10526</name>
</gene>
<name>A0A813DVC1_POLGL</name>
<protein>
    <submittedName>
        <fullName evidence="1">Uncharacterized protein</fullName>
    </submittedName>
</protein>
<reference evidence="1" key="1">
    <citation type="submission" date="2021-02" db="EMBL/GenBank/DDBJ databases">
        <authorList>
            <person name="Dougan E. K."/>
            <person name="Rhodes N."/>
            <person name="Thang M."/>
            <person name="Chan C."/>
        </authorList>
    </citation>
    <scope>NUCLEOTIDE SEQUENCE</scope>
</reference>
<dbReference type="AlphaFoldDB" id="A0A813DVC1"/>
<comment type="caution">
    <text evidence="1">The sequence shown here is derived from an EMBL/GenBank/DDBJ whole genome shotgun (WGS) entry which is preliminary data.</text>
</comment>
<proteinExistence type="predicted"/>
<dbReference type="Proteomes" id="UP000654075">
    <property type="component" value="Unassembled WGS sequence"/>
</dbReference>
<keyword evidence="2" id="KW-1185">Reference proteome</keyword>
<dbReference type="EMBL" id="CAJNNV010005270">
    <property type="protein sequence ID" value="CAE8591868.1"/>
    <property type="molecule type" value="Genomic_DNA"/>
</dbReference>
<organism evidence="1 2">
    <name type="scientific">Polarella glacialis</name>
    <name type="common">Dinoflagellate</name>
    <dbReference type="NCBI Taxonomy" id="89957"/>
    <lineage>
        <taxon>Eukaryota</taxon>
        <taxon>Sar</taxon>
        <taxon>Alveolata</taxon>
        <taxon>Dinophyceae</taxon>
        <taxon>Suessiales</taxon>
        <taxon>Suessiaceae</taxon>
        <taxon>Polarella</taxon>
    </lineage>
</organism>